<organism evidence="2 3">
    <name type="scientific">Bondarzewia mesenterica</name>
    <dbReference type="NCBI Taxonomy" id="1095465"/>
    <lineage>
        <taxon>Eukaryota</taxon>
        <taxon>Fungi</taxon>
        <taxon>Dikarya</taxon>
        <taxon>Basidiomycota</taxon>
        <taxon>Agaricomycotina</taxon>
        <taxon>Agaricomycetes</taxon>
        <taxon>Russulales</taxon>
        <taxon>Bondarzewiaceae</taxon>
        <taxon>Bondarzewia</taxon>
    </lineage>
</organism>
<dbReference type="AlphaFoldDB" id="A0A4S4LZC0"/>
<dbReference type="InterPro" id="IPR013087">
    <property type="entry name" value="Znf_C2H2_type"/>
</dbReference>
<feature type="domain" description="C2H2-type" evidence="1">
    <location>
        <begin position="312"/>
        <end position="337"/>
    </location>
</feature>
<evidence type="ECO:0000313" key="3">
    <source>
        <dbReference type="Proteomes" id="UP000310158"/>
    </source>
</evidence>
<keyword evidence="3" id="KW-1185">Reference proteome</keyword>
<accession>A0A4S4LZC0</accession>
<dbReference type="SMART" id="SM00355">
    <property type="entry name" value="ZnF_C2H2"/>
    <property type="match status" value="1"/>
</dbReference>
<proteinExistence type="predicted"/>
<name>A0A4S4LZC0_9AGAM</name>
<protein>
    <recommendedName>
        <fullName evidence="1">C2H2-type domain-containing protein</fullName>
    </recommendedName>
</protein>
<dbReference type="Proteomes" id="UP000310158">
    <property type="component" value="Unassembled WGS sequence"/>
</dbReference>
<comment type="caution">
    <text evidence="2">The sequence shown here is derived from an EMBL/GenBank/DDBJ whole genome shotgun (WGS) entry which is preliminary data.</text>
</comment>
<sequence>MYFDAQDFMASSSHASLLPGTFEDEVRCFMTNRSLAPDSSQSSGGLNLPRQVYEGLLENTTSRVIEGYDIPTYTMHHDNRWQQPFHADYPVPIINSGGSIPGRRHPMVAAGELPQYMAGVSTATALPSYSQVHDHAVHVQHHMHPLLAQSIARPPLVHQGRDTALWQDMAGTRGNMIRSDTRSEDHEAKDHPTIHVQQQLEIHALHDNNFTSKARNDGRFPITVALSPDTVQLSAGGPGAPLPAVASQSAAVPWRSTTMLTKERRSRKANTPSPWACFHLACRKKDEPLYFGRRADLGRHNRHAKVHAPPSHKCPHEGCKTATTRKEALTNHIAKKHTSRA</sequence>
<reference evidence="2 3" key="1">
    <citation type="submission" date="2019-02" db="EMBL/GenBank/DDBJ databases">
        <title>Genome sequencing of the rare red list fungi Bondarzewia mesenterica.</title>
        <authorList>
            <person name="Buettner E."/>
            <person name="Kellner H."/>
        </authorList>
    </citation>
    <scope>NUCLEOTIDE SEQUENCE [LARGE SCALE GENOMIC DNA]</scope>
    <source>
        <strain evidence="2 3">DSM 108281</strain>
    </source>
</reference>
<evidence type="ECO:0000313" key="2">
    <source>
        <dbReference type="EMBL" id="THH17338.1"/>
    </source>
</evidence>
<evidence type="ECO:0000259" key="1">
    <source>
        <dbReference type="SMART" id="SM00355"/>
    </source>
</evidence>
<gene>
    <name evidence="2" type="ORF">EW146_g3456</name>
</gene>
<dbReference type="EMBL" id="SGPL01000115">
    <property type="protein sequence ID" value="THH17338.1"/>
    <property type="molecule type" value="Genomic_DNA"/>
</dbReference>